<protein>
    <submittedName>
        <fullName evidence="2">Uncharacterized protein</fullName>
    </submittedName>
</protein>
<sequence length="114" mass="12591">MDACNFDSLGRPELLKLFKQNSLKADKKSTKLDLQVAMRAFEEVQKLQNTSEENEVDGNEEQDGRLPEEEEREDPVQVPEFQREANPTPADDMDAPGAQDGAGSSVSVKGLSSH</sequence>
<feature type="compositionally biased region" description="Polar residues" evidence="1">
    <location>
        <begin position="102"/>
        <end position="114"/>
    </location>
</feature>
<dbReference type="EMBL" id="JANPWB010000010">
    <property type="protein sequence ID" value="KAJ1137699.1"/>
    <property type="molecule type" value="Genomic_DNA"/>
</dbReference>
<evidence type="ECO:0000256" key="1">
    <source>
        <dbReference type="SAM" id="MobiDB-lite"/>
    </source>
</evidence>
<name>A0AAV7QBL6_PLEWA</name>
<feature type="region of interest" description="Disordered" evidence="1">
    <location>
        <begin position="45"/>
        <end position="114"/>
    </location>
</feature>
<dbReference type="Proteomes" id="UP001066276">
    <property type="component" value="Chromosome 6"/>
</dbReference>
<proteinExistence type="predicted"/>
<feature type="compositionally biased region" description="Acidic residues" evidence="1">
    <location>
        <begin position="52"/>
        <end position="61"/>
    </location>
</feature>
<gene>
    <name evidence="2" type="ORF">NDU88_004097</name>
</gene>
<keyword evidence="3" id="KW-1185">Reference proteome</keyword>
<accession>A0AAV7QBL6</accession>
<evidence type="ECO:0000313" key="3">
    <source>
        <dbReference type="Proteomes" id="UP001066276"/>
    </source>
</evidence>
<organism evidence="2 3">
    <name type="scientific">Pleurodeles waltl</name>
    <name type="common">Iberian ribbed newt</name>
    <dbReference type="NCBI Taxonomy" id="8319"/>
    <lineage>
        <taxon>Eukaryota</taxon>
        <taxon>Metazoa</taxon>
        <taxon>Chordata</taxon>
        <taxon>Craniata</taxon>
        <taxon>Vertebrata</taxon>
        <taxon>Euteleostomi</taxon>
        <taxon>Amphibia</taxon>
        <taxon>Batrachia</taxon>
        <taxon>Caudata</taxon>
        <taxon>Salamandroidea</taxon>
        <taxon>Salamandridae</taxon>
        <taxon>Pleurodelinae</taxon>
        <taxon>Pleurodeles</taxon>
    </lineage>
</organism>
<dbReference type="AlphaFoldDB" id="A0AAV7QBL6"/>
<reference evidence="2" key="1">
    <citation type="journal article" date="2022" name="bioRxiv">
        <title>Sequencing and chromosome-scale assembly of the giantPleurodeles waltlgenome.</title>
        <authorList>
            <person name="Brown T."/>
            <person name="Elewa A."/>
            <person name="Iarovenko S."/>
            <person name="Subramanian E."/>
            <person name="Araus A.J."/>
            <person name="Petzold A."/>
            <person name="Susuki M."/>
            <person name="Suzuki K.-i.T."/>
            <person name="Hayashi T."/>
            <person name="Toyoda A."/>
            <person name="Oliveira C."/>
            <person name="Osipova E."/>
            <person name="Leigh N.D."/>
            <person name="Simon A."/>
            <person name="Yun M.H."/>
        </authorList>
    </citation>
    <scope>NUCLEOTIDE SEQUENCE</scope>
    <source>
        <strain evidence="2">20211129_DDA</strain>
        <tissue evidence="2">Liver</tissue>
    </source>
</reference>
<evidence type="ECO:0000313" key="2">
    <source>
        <dbReference type="EMBL" id="KAJ1137699.1"/>
    </source>
</evidence>
<comment type="caution">
    <text evidence="2">The sequence shown here is derived from an EMBL/GenBank/DDBJ whole genome shotgun (WGS) entry which is preliminary data.</text>
</comment>